<dbReference type="EnsemblPlants" id="KEH33969">
    <property type="protein sequence ID" value="KEH33969"/>
    <property type="gene ID" value="MTR_3g455960"/>
</dbReference>
<dbReference type="EMBL" id="CM001219">
    <property type="protein sequence ID" value="KEH33969.1"/>
    <property type="molecule type" value="Genomic_DNA"/>
</dbReference>
<dbReference type="Proteomes" id="UP000002051">
    <property type="component" value="Chromosome 3"/>
</dbReference>
<reference evidence="1 3" key="1">
    <citation type="journal article" date="2011" name="Nature">
        <title>The Medicago genome provides insight into the evolution of rhizobial symbioses.</title>
        <authorList>
            <person name="Young N.D."/>
            <person name="Debelle F."/>
            <person name="Oldroyd G.E."/>
            <person name="Geurts R."/>
            <person name="Cannon S.B."/>
            <person name="Udvardi M.K."/>
            <person name="Benedito V.A."/>
            <person name="Mayer K.F."/>
            <person name="Gouzy J."/>
            <person name="Schoof H."/>
            <person name="Van de Peer Y."/>
            <person name="Proost S."/>
            <person name="Cook D.R."/>
            <person name="Meyers B.C."/>
            <person name="Spannagl M."/>
            <person name="Cheung F."/>
            <person name="De Mita S."/>
            <person name="Krishnakumar V."/>
            <person name="Gundlach H."/>
            <person name="Zhou S."/>
            <person name="Mudge J."/>
            <person name="Bharti A.K."/>
            <person name="Murray J.D."/>
            <person name="Naoumkina M.A."/>
            <person name="Rosen B."/>
            <person name="Silverstein K.A."/>
            <person name="Tang H."/>
            <person name="Rombauts S."/>
            <person name="Zhao P.X."/>
            <person name="Zhou P."/>
            <person name="Barbe V."/>
            <person name="Bardou P."/>
            <person name="Bechner M."/>
            <person name="Bellec A."/>
            <person name="Berger A."/>
            <person name="Berges H."/>
            <person name="Bidwell S."/>
            <person name="Bisseling T."/>
            <person name="Choisne N."/>
            <person name="Couloux A."/>
            <person name="Denny R."/>
            <person name="Deshpande S."/>
            <person name="Dai X."/>
            <person name="Doyle J.J."/>
            <person name="Dudez A.M."/>
            <person name="Farmer A.D."/>
            <person name="Fouteau S."/>
            <person name="Franken C."/>
            <person name="Gibelin C."/>
            <person name="Gish J."/>
            <person name="Goldstein S."/>
            <person name="Gonzalez A.J."/>
            <person name="Green P.J."/>
            <person name="Hallab A."/>
            <person name="Hartog M."/>
            <person name="Hua A."/>
            <person name="Humphray S.J."/>
            <person name="Jeong D.H."/>
            <person name="Jing Y."/>
            <person name="Jocker A."/>
            <person name="Kenton S.M."/>
            <person name="Kim D.J."/>
            <person name="Klee K."/>
            <person name="Lai H."/>
            <person name="Lang C."/>
            <person name="Lin S."/>
            <person name="Macmil S.L."/>
            <person name="Magdelenat G."/>
            <person name="Matthews L."/>
            <person name="McCorrison J."/>
            <person name="Monaghan E.L."/>
            <person name="Mun J.H."/>
            <person name="Najar F.Z."/>
            <person name="Nicholson C."/>
            <person name="Noirot C."/>
            <person name="O'Bleness M."/>
            <person name="Paule C.R."/>
            <person name="Poulain J."/>
            <person name="Prion F."/>
            <person name="Qin B."/>
            <person name="Qu C."/>
            <person name="Retzel E.F."/>
            <person name="Riddle C."/>
            <person name="Sallet E."/>
            <person name="Samain S."/>
            <person name="Samson N."/>
            <person name="Sanders I."/>
            <person name="Saurat O."/>
            <person name="Scarpelli C."/>
            <person name="Schiex T."/>
            <person name="Segurens B."/>
            <person name="Severin A.J."/>
            <person name="Sherrier D.J."/>
            <person name="Shi R."/>
            <person name="Sims S."/>
            <person name="Singer S.R."/>
            <person name="Sinharoy S."/>
            <person name="Sterck L."/>
            <person name="Viollet A."/>
            <person name="Wang B.B."/>
            <person name="Wang K."/>
            <person name="Wang M."/>
            <person name="Wang X."/>
            <person name="Warfsmann J."/>
            <person name="Weissenbach J."/>
            <person name="White D.D."/>
            <person name="White J.D."/>
            <person name="Wiley G.B."/>
            <person name="Wincker P."/>
            <person name="Xing Y."/>
            <person name="Yang L."/>
            <person name="Yao Z."/>
            <person name="Ying F."/>
            <person name="Zhai J."/>
            <person name="Zhou L."/>
            <person name="Zuber A."/>
            <person name="Denarie J."/>
            <person name="Dixon R.A."/>
            <person name="May G.D."/>
            <person name="Schwartz D.C."/>
            <person name="Rogers J."/>
            <person name="Quetier F."/>
            <person name="Town C.D."/>
            <person name="Roe B.A."/>
        </authorList>
    </citation>
    <scope>NUCLEOTIDE SEQUENCE [LARGE SCALE GENOMIC DNA]</scope>
    <source>
        <strain evidence="1">A17</strain>
        <strain evidence="2 3">cv. Jemalong A17</strain>
    </source>
</reference>
<accession>A0A072UVX6</accession>
<proteinExistence type="predicted"/>
<keyword evidence="3" id="KW-1185">Reference proteome</keyword>
<evidence type="ECO:0000313" key="2">
    <source>
        <dbReference type="EnsemblPlants" id="KEH33969"/>
    </source>
</evidence>
<evidence type="ECO:0000313" key="3">
    <source>
        <dbReference type="Proteomes" id="UP000002051"/>
    </source>
</evidence>
<reference evidence="2" key="3">
    <citation type="submission" date="2015-04" db="UniProtKB">
        <authorList>
            <consortium name="EnsemblPlants"/>
        </authorList>
    </citation>
    <scope>IDENTIFICATION</scope>
    <source>
        <strain evidence="2">cv. Jemalong A17</strain>
    </source>
</reference>
<organism evidence="1 3">
    <name type="scientific">Medicago truncatula</name>
    <name type="common">Barrel medic</name>
    <name type="synonym">Medicago tribuloides</name>
    <dbReference type="NCBI Taxonomy" id="3880"/>
    <lineage>
        <taxon>Eukaryota</taxon>
        <taxon>Viridiplantae</taxon>
        <taxon>Streptophyta</taxon>
        <taxon>Embryophyta</taxon>
        <taxon>Tracheophyta</taxon>
        <taxon>Spermatophyta</taxon>
        <taxon>Magnoliopsida</taxon>
        <taxon>eudicotyledons</taxon>
        <taxon>Gunneridae</taxon>
        <taxon>Pentapetalae</taxon>
        <taxon>rosids</taxon>
        <taxon>fabids</taxon>
        <taxon>Fabales</taxon>
        <taxon>Fabaceae</taxon>
        <taxon>Papilionoideae</taxon>
        <taxon>50 kb inversion clade</taxon>
        <taxon>NPAAA clade</taxon>
        <taxon>Hologalegina</taxon>
        <taxon>IRL clade</taxon>
        <taxon>Trifolieae</taxon>
        <taxon>Medicago</taxon>
    </lineage>
</organism>
<protein>
    <submittedName>
        <fullName evidence="1 2">Uncharacterized protein</fullName>
    </submittedName>
</protein>
<reference evidence="1 3" key="2">
    <citation type="journal article" date="2014" name="BMC Genomics">
        <title>An improved genome release (version Mt4.0) for the model legume Medicago truncatula.</title>
        <authorList>
            <person name="Tang H."/>
            <person name="Krishnakumar V."/>
            <person name="Bidwell S."/>
            <person name="Rosen B."/>
            <person name="Chan A."/>
            <person name="Zhou S."/>
            <person name="Gentzbittel L."/>
            <person name="Childs K.L."/>
            <person name="Yandell M."/>
            <person name="Gundlach H."/>
            <person name="Mayer K.F."/>
            <person name="Schwartz D.C."/>
            <person name="Town C.D."/>
        </authorList>
    </citation>
    <scope>GENOME REANNOTATION</scope>
    <source>
        <strain evidence="1">A17</strain>
        <strain evidence="2 3">cv. Jemalong A17</strain>
    </source>
</reference>
<dbReference type="AlphaFoldDB" id="A0A072UVX6"/>
<evidence type="ECO:0000313" key="1">
    <source>
        <dbReference type="EMBL" id="KEH33969.1"/>
    </source>
</evidence>
<dbReference type="HOGENOM" id="CLU_2546045_0_0_1"/>
<sequence length="83" mass="9858">MPFYVHERQESAHVIFGAHYTSSSLPLNLKWSREMNIHHILMTFELKPLTRDGILEPKHLNGEFHDWFNSREVPPITVNYNIE</sequence>
<gene>
    <name evidence="1" type="ordered locus">MTR_3g455960</name>
</gene>
<name>A0A072UVX6_MEDTR</name>